<reference evidence="3 8" key="4">
    <citation type="submission" date="2018-06" db="EMBL/GenBank/DDBJ databases">
        <title>Population genomics shows no distinction between pathogenic Candida krusei and environmental Pichia kudriavzevii: One species, four names.</title>
        <authorList>
            <person name="Douglass A.P."/>
            <person name="Offei B."/>
            <person name="Braun-Galleani S."/>
            <person name="Coughlan A.Y."/>
            <person name="Martos A."/>
            <person name="Ortiz-Merino R.A."/>
            <person name="Byrne K.P."/>
            <person name="Wolfe K.H."/>
        </authorList>
    </citation>
    <scope>NUCLEOTIDE SEQUENCE [LARGE SCALE GENOMIC DNA]</scope>
    <source>
        <strain evidence="3 8">CBS573</strain>
    </source>
</reference>
<keyword evidence="1" id="KW-0472">Membrane</keyword>
<reference evidence="4" key="2">
    <citation type="submission" date="2014-08" db="EMBL/GenBank/DDBJ databases">
        <title>Exploiting Issatchenkia orientalis SD108 for Succinic Acid Production.</title>
        <authorList>
            <person name="Xiao H."/>
            <person name="Shao Z."/>
            <person name="Jiang Y."/>
            <person name="Dole S."/>
            <person name="Zhao H."/>
        </authorList>
    </citation>
    <scope>NUCLEOTIDE SEQUENCE [LARGE SCALE GENOMIC DNA]</scope>
    <source>
        <strain evidence="4">SD108</strain>
    </source>
</reference>
<keyword evidence="2" id="KW-0732">Signal</keyword>
<feature type="transmembrane region" description="Helical" evidence="1">
    <location>
        <begin position="373"/>
        <end position="398"/>
    </location>
</feature>
<dbReference type="Pfam" id="PF14610">
    <property type="entry name" value="Psg1"/>
    <property type="match status" value="1"/>
</dbReference>
<sequence>MKAVSVLISCVLALAQLTDGAFVPPTLAPKTTATISQAHQVAPTGLHKREAEPRKVVINKQILKDEEAAKKSEEPPKPWIRTIYDDVVEVVTPYVIGGVTFAAPQPQTTNGLEPWISINKEGLPKTITPKLKNGIIANGYPDVKTYYQTATTVVHHQKDLKAHNLGDDETVEEVIMIEEDDTYVKLSPLQRCTPDYYYKKGVANVESSEPFCAPEERRKFRVGLTYFITWYTRFFENTNKVRFHYAYVNEKSHEKGFDKRDFLDAALKDMDTEIERVAGEVATGGAVHGAFYSSDWIDNTNGWYSFEVKPEWLQEKFYKKVAIAIQPDSIPDDEFSILDAPHIFATFQYKESIGKNTKEMRALQDKVGTNDDVYYVIAAMPTVVLISVIGMYGFLYLTRKHRDLSGVRKPKRSRFGNQGKYNIPLAMTDLHKPDKQS</sequence>
<reference evidence="6" key="1">
    <citation type="journal article" date="2014" name="Microb. Cell Fact.">
        <title>Exploiting Issatchenkia orientalis SD108 for succinic acid production.</title>
        <authorList>
            <person name="Xiao H."/>
            <person name="Shao Z."/>
            <person name="Jiang Y."/>
            <person name="Dole S."/>
            <person name="Zhao H."/>
        </authorList>
    </citation>
    <scope>NUCLEOTIDE SEQUENCE [LARGE SCALE GENOMIC DNA]</scope>
    <source>
        <strain evidence="6">SD108</strain>
    </source>
</reference>
<feature type="chain" id="PRO_5001951573" evidence="2">
    <location>
        <begin position="21"/>
        <end position="437"/>
    </location>
</feature>
<feature type="signal peptide" evidence="2">
    <location>
        <begin position="1"/>
        <end position="20"/>
    </location>
</feature>
<gene>
    <name evidence="3" type="ORF">C5L36_0C08060</name>
    <name evidence="5" type="ORF">CAS74_000822</name>
    <name evidence="4" type="ORF">JL09_g3408</name>
</gene>
<evidence type="ECO:0000313" key="3">
    <source>
        <dbReference type="EMBL" id="AWU76892.1"/>
    </source>
</evidence>
<evidence type="ECO:0000313" key="7">
    <source>
        <dbReference type="Proteomes" id="UP000195871"/>
    </source>
</evidence>
<evidence type="ECO:0000256" key="1">
    <source>
        <dbReference type="SAM" id="Phobius"/>
    </source>
</evidence>
<proteinExistence type="predicted"/>
<dbReference type="Proteomes" id="UP000249293">
    <property type="component" value="Chromosome 3"/>
</dbReference>
<dbReference type="VEuPathDB" id="FungiDB:C5L36_0C08060"/>
<evidence type="ECO:0000256" key="2">
    <source>
        <dbReference type="SAM" id="SignalP"/>
    </source>
</evidence>
<dbReference type="AlphaFoldDB" id="A0A099NY01"/>
<dbReference type="EMBL" id="CP028775">
    <property type="protein sequence ID" value="AWU76892.1"/>
    <property type="molecule type" value="Genomic_DNA"/>
</dbReference>
<keyword evidence="1" id="KW-0812">Transmembrane</keyword>
<dbReference type="KEGG" id="pkz:C5L36_0C08060"/>
<dbReference type="Proteomes" id="UP000029867">
    <property type="component" value="Unassembled WGS sequence"/>
</dbReference>
<dbReference type="Proteomes" id="UP000195871">
    <property type="component" value="Unassembled WGS sequence"/>
</dbReference>
<dbReference type="EMBL" id="JQFK01000036">
    <property type="protein sequence ID" value="KGK37455.1"/>
    <property type="molecule type" value="Genomic_DNA"/>
</dbReference>
<accession>A0A099NY01</accession>
<evidence type="ECO:0000313" key="5">
    <source>
        <dbReference type="EMBL" id="OUT24434.1"/>
    </source>
</evidence>
<reference evidence="5 7" key="3">
    <citation type="submission" date="2017-05" db="EMBL/GenBank/DDBJ databases">
        <title>The Genome Sequence of Candida krusei Ckrusei653.</title>
        <authorList>
            <person name="Cuomo C."/>
            <person name="Forche A."/>
            <person name="Young S."/>
            <person name="Abouelleil A."/>
            <person name="Cao P."/>
            <person name="Chapman S."/>
            <person name="Cusick C."/>
            <person name="Shea T."/>
            <person name="Nusbaum C."/>
            <person name="Birren B."/>
        </authorList>
    </citation>
    <scope>NUCLEOTIDE SEQUENCE [LARGE SCALE GENOMIC DNA]</scope>
    <source>
        <strain evidence="5 7">Ckrusei653</strain>
    </source>
</reference>
<dbReference type="GeneID" id="40384687"/>
<evidence type="ECO:0000313" key="4">
    <source>
        <dbReference type="EMBL" id="KGK37455.1"/>
    </source>
</evidence>
<dbReference type="InterPro" id="IPR028000">
    <property type="entry name" value="Pma1"/>
</dbReference>
<dbReference type="OrthoDB" id="4084551at2759"/>
<evidence type="ECO:0000313" key="6">
    <source>
        <dbReference type="Proteomes" id="UP000029867"/>
    </source>
</evidence>
<dbReference type="eggNOG" id="ENOG502QVDR">
    <property type="taxonomic scope" value="Eukaryota"/>
</dbReference>
<dbReference type="HOGENOM" id="CLU_041040_0_0_1"/>
<keyword evidence="1" id="KW-1133">Transmembrane helix</keyword>
<protein>
    <submittedName>
        <fullName evidence="4">Uncharacterized protein</fullName>
    </submittedName>
</protein>
<evidence type="ECO:0000313" key="8">
    <source>
        <dbReference type="Proteomes" id="UP000249293"/>
    </source>
</evidence>
<dbReference type="EMBL" id="NHMM01000001">
    <property type="protein sequence ID" value="OUT24434.1"/>
    <property type="molecule type" value="Genomic_DNA"/>
</dbReference>
<keyword evidence="8" id="KW-1185">Reference proteome</keyword>
<organism evidence="4 6">
    <name type="scientific">Pichia kudriavzevii</name>
    <name type="common">Yeast</name>
    <name type="synonym">Issatchenkia orientalis</name>
    <dbReference type="NCBI Taxonomy" id="4909"/>
    <lineage>
        <taxon>Eukaryota</taxon>
        <taxon>Fungi</taxon>
        <taxon>Dikarya</taxon>
        <taxon>Ascomycota</taxon>
        <taxon>Saccharomycotina</taxon>
        <taxon>Pichiomycetes</taxon>
        <taxon>Pichiales</taxon>
        <taxon>Pichiaceae</taxon>
        <taxon>Pichia</taxon>
    </lineage>
</organism>
<dbReference type="RefSeq" id="XP_029322369.1">
    <property type="nucleotide sequence ID" value="XM_029466509.1"/>
</dbReference>
<name>A0A099NY01_PICKU</name>